<dbReference type="AlphaFoldDB" id="A0A934RWQ1"/>
<dbReference type="InterPro" id="IPR037523">
    <property type="entry name" value="VOC_core"/>
</dbReference>
<dbReference type="SUPFAM" id="SSF54593">
    <property type="entry name" value="Glyoxalase/Bleomycin resistance protein/Dihydroxybiphenyl dioxygenase"/>
    <property type="match status" value="1"/>
</dbReference>
<evidence type="ECO:0000259" key="1">
    <source>
        <dbReference type="PROSITE" id="PS51819"/>
    </source>
</evidence>
<dbReference type="InterPro" id="IPR029068">
    <property type="entry name" value="Glyas_Bleomycin-R_OHBP_Dase"/>
</dbReference>
<organism evidence="2 3">
    <name type="scientific">Pelagicoccus mobilis</name>
    <dbReference type="NCBI Taxonomy" id="415221"/>
    <lineage>
        <taxon>Bacteria</taxon>
        <taxon>Pseudomonadati</taxon>
        <taxon>Verrucomicrobiota</taxon>
        <taxon>Opitutia</taxon>
        <taxon>Puniceicoccales</taxon>
        <taxon>Pelagicoccaceae</taxon>
        <taxon>Pelagicoccus</taxon>
    </lineage>
</organism>
<dbReference type="RefSeq" id="WP_200354383.1">
    <property type="nucleotide sequence ID" value="NZ_JAENIL010000007.1"/>
</dbReference>
<protein>
    <submittedName>
        <fullName evidence="2">VOC family protein</fullName>
    </submittedName>
</protein>
<feature type="domain" description="VOC" evidence="1">
    <location>
        <begin position="2"/>
        <end position="122"/>
    </location>
</feature>
<keyword evidence="3" id="KW-1185">Reference proteome</keyword>
<dbReference type="Pfam" id="PF00903">
    <property type="entry name" value="Glyoxalase"/>
    <property type="match status" value="1"/>
</dbReference>
<dbReference type="EMBL" id="JAENIL010000007">
    <property type="protein sequence ID" value="MBK1876166.1"/>
    <property type="molecule type" value="Genomic_DNA"/>
</dbReference>
<proteinExistence type="predicted"/>
<dbReference type="PROSITE" id="PS51819">
    <property type="entry name" value="VOC"/>
    <property type="match status" value="1"/>
</dbReference>
<comment type="caution">
    <text evidence="2">The sequence shown here is derived from an EMBL/GenBank/DDBJ whole genome shotgun (WGS) entry which is preliminary data.</text>
</comment>
<dbReference type="Proteomes" id="UP000617628">
    <property type="component" value="Unassembled WGS sequence"/>
</dbReference>
<sequence length="127" mass="14033">MRIEHIAINVAQPKEVAAWYIKNCDMKIAREVGGPAEVHFLSDSSGNTLVEIYNNPKAAIPNYADQHPLILHFAFVSENADADRSRLEAAGATFVVDETTPAGDRLVMLRDPWGLAIQLCCRKTPMI</sequence>
<reference evidence="2" key="1">
    <citation type="submission" date="2021-01" db="EMBL/GenBank/DDBJ databases">
        <title>Modified the classification status of verrucomicrobia.</title>
        <authorList>
            <person name="Feng X."/>
        </authorList>
    </citation>
    <scope>NUCLEOTIDE SEQUENCE</scope>
    <source>
        <strain evidence="2">KCTC 13126</strain>
    </source>
</reference>
<dbReference type="CDD" id="cd06587">
    <property type="entry name" value="VOC"/>
    <property type="match status" value="1"/>
</dbReference>
<dbReference type="InterPro" id="IPR004360">
    <property type="entry name" value="Glyas_Fos-R_dOase_dom"/>
</dbReference>
<name>A0A934RWQ1_9BACT</name>
<accession>A0A934RWQ1</accession>
<gene>
    <name evidence="2" type="ORF">JIN87_04755</name>
</gene>
<evidence type="ECO:0000313" key="3">
    <source>
        <dbReference type="Proteomes" id="UP000617628"/>
    </source>
</evidence>
<dbReference type="Gene3D" id="3.10.180.10">
    <property type="entry name" value="2,3-Dihydroxybiphenyl 1,2-Dioxygenase, domain 1"/>
    <property type="match status" value="1"/>
</dbReference>
<evidence type="ECO:0000313" key="2">
    <source>
        <dbReference type="EMBL" id="MBK1876166.1"/>
    </source>
</evidence>